<proteinExistence type="predicted"/>
<sequence>MYGHPDIPVSNLMTFKFRIPEFKSEKTSSLVTSKESFRKSVILKLLHNAVIRTVHCLTTILLNHGLRIEHLISVNLPYVLLYAMHSGSKEYCHLV</sequence>
<evidence type="ECO:0000313" key="2">
    <source>
        <dbReference type="Proteomes" id="UP001054945"/>
    </source>
</evidence>
<organism evidence="1 2">
    <name type="scientific">Caerostris extrusa</name>
    <name type="common">Bark spider</name>
    <name type="synonym">Caerostris bankana</name>
    <dbReference type="NCBI Taxonomy" id="172846"/>
    <lineage>
        <taxon>Eukaryota</taxon>
        <taxon>Metazoa</taxon>
        <taxon>Ecdysozoa</taxon>
        <taxon>Arthropoda</taxon>
        <taxon>Chelicerata</taxon>
        <taxon>Arachnida</taxon>
        <taxon>Araneae</taxon>
        <taxon>Araneomorphae</taxon>
        <taxon>Entelegynae</taxon>
        <taxon>Araneoidea</taxon>
        <taxon>Araneidae</taxon>
        <taxon>Caerostris</taxon>
    </lineage>
</organism>
<evidence type="ECO:0000313" key="1">
    <source>
        <dbReference type="EMBL" id="GIY09264.1"/>
    </source>
</evidence>
<comment type="caution">
    <text evidence="1">The sequence shown here is derived from an EMBL/GenBank/DDBJ whole genome shotgun (WGS) entry which is preliminary data.</text>
</comment>
<feature type="non-terminal residue" evidence="1">
    <location>
        <position position="95"/>
    </location>
</feature>
<keyword evidence="2" id="KW-1185">Reference proteome</keyword>
<gene>
    <name evidence="1" type="ORF">CEXT_140931</name>
</gene>
<dbReference type="AlphaFoldDB" id="A0AAV4QLW7"/>
<reference evidence="1 2" key="1">
    <citation type="submission" date="2021-06" db="EMBL/GenBank/DDBJ databases">
        <title>Caerostris extrusa draft genome.</title>
        <authorList>
            <person name="Kono N."/>
            <person name="Arakawa K."/>
        </authorList>
    </citation>
    <scope>NUCLEOTIDE SEQUENCE [LARGE SCALE GENOMIC DNA]</scope>
</reference>
<accession>A0AAV4QLW7</accession>
<dbReference type="Proteomes" id="UP001054945">
    <property type="component" value="Unassembled WGS sequence"/>
</dbReference>
<dbReference type="EMBL" id="BPLR01006352">
    <property type="protein sequence ID" value="GIY09264.1"/>
    <property type="molecule type" value="Genomic_DNA"/>
</dbReference>
<name>A0AAV4QLW7_CAEEX</name>
<protein>
    <submittedName>
        <fullName evidence="1">Uncharacterized protein</fullName>
    </submittedName>
</protein>